<dbReference type="SMART" id="SM00448">
    <property type="entry name" value="REC"/>
    <property type="match status" value="1"/>
</dbReference>
<organism evidence="5 6">
    <name type="scientific">Fusobacterium periodonticum 2_1_31</name>
    <dbReference type="NCBI Taxonomy" id="469599"/>
    <lineage>
        <taxon>Bacteria</taxon>
        <taxon>Fusobacteriati</taxon>
        <taxon>Fusobacteriota</taxon>
        <taxon>Fusobacteriia</taxon>
        <taxon>Fusobacteriales</taxon>
        <taxon>Fusobacteriaceae</taxon>
        <taxon>Fusobacterium</taxon>
    </lineage>
</organism>
<dbReference type="Gene3D" id="3.40.50.2300">
    <property type="match status" value="1"/>
</dbReference>
<accession>A0ABR4WJF7</accession>
<keyword evidence="3" id="KW-0597">Phosphoprotein</keyword>
<name>A0ABR4WJF7_9FUSO</name>
<evidence type="ECO:0000313" key="5">
    <source>
        <dbReference type="EMBL" id="KGE62031.1"/>
    </source>
</evidence>
<keyword evidence="2" id="KW-0238">DNA-binding</keyword>
<dbReference type="Proteomes" id="UP000003301">
    <property type="component" value="Unassembled WGS sequence"/>
</dbReference>
<dbReference type="PANTHER" id="PTHR42713:SF3">
    <property type="entry name" value="TRANSCRIPTIONAL REGULATORY PROTEIN HPTR"/>
    <property type="match status" value="1"/>
</dbReference>
<evidence type="ECO:0000256" key="1">
    <source>
        <dbReference type="ARBA" id="ARBA00022490"/>
    </source>
</evidence>
<dbReference type="PANTHER" id="PTHR42713">
    <property type="entry name" value="HISTIDINE KINASE-RELATED"/>
    <property type="match status" value="1"/>
</dbReference>
<dbReference type="InterPro" id="IPR001789">
    <property type="entry name" value="Sig_transdc_resp-reg_receiver"/>
</dbReference>
<dbReference type="InterPro" id="IPR011006">
    <property type="entry name" value="CheY-like_superfamily"/>
</dbReference>
<protein>
    <submittedName>
        <fullName evidence="5">Two-component system, response regulator YesN</fullName>
    </submittedName>
</protein>
<dbReference type="InterPro" id="IPR051552">
    <property type="entry name" value="HptR"/>
</dbReference>
<evidence type="ECO:0000259" key="4">
    <source>
        <dbReference type="PROSITE" id="PS50110"/>
    </source>
</evidence>
<reference evidence="5" key="1">
    <citation type="submission" date="2013-05" db="EMBL/GenBank/DDBJ databases">
        <title>The Genome Sequence of Fusobacterium sp. 2_1_31.</title>
        <authorList>
            <consortium name="The Broad Institute Genomics Platform"/>
            <person name="Earl A."/>
            <person name="Ward D."/>
            <person name="Feldgarden M."/>
            <person name="Gevers D."/>
            <person name="Ambrose C."/>
            <person name="Strauss J."/>
            <person name="Allen-Vercoe E."/>
            <person name="Walker B."/>
            <person name="Young S."/>
            <person name="Zeng Q."/>
            <person name="Gargeya S."/>
            <person name="Fitzgerald M."/>
            <person name="Haas B."/>
            <person name="Abouelleil A."/>
            <person name="Allen A.W."/>
            <person name="Alvarado L."/>
            <person name="Arachchi H.M."/>
            <person name="Berlin A.M."/>
            <person name="Chapman S.B."/>
            <person name="Gainer-Dewar J."/>
            <person name="Goldberg J."/>
            <person name="Griggs A."/>
            <person name="Gujja S."/>
            <person name="Hansen M."/>
            <person name="Howarth C."/>
            <person name="Imamovic A."/>
            <person name="Ireland A."/>
            <person name="Larimer J."/>
            <person name="McCowan C."/>
            <person name="Murphy C."/>
            <person name="Pearson M."/>
            <person name="Poon T.W."/>
            <person name="Priest M."/>
            <person name="Roberts A."/>
            <person name="Saif S."/>
            <person name="Shea T."/>
            <person name="Sisk P."/>
            <person name="Sykes S."/>
            <person name="Wortman J."/>
            <person name="Nusbaum C."/>
            <person name="Birren B."/>
        </authorList>
    </citation>
    <scope>NUCLEOTIDE SEQUENCE [LARGE SCALE GENOMIC DNA]</scope>
    <source>
        <strain evidence="5">2_1_31</strain>
    </source>
</reference>
<evidence type="ECO:0000313" key="6">
    <source>
        <dbReference type="Proteomes" id="UP000003301"/>
    </source>
</evidence>
<evidence type="ECO:0000256" key="2">
    <source>
        <dbReference type="ARBA" id="ARBA00023125"/>
    </source>
</evidence>
<evidence type="ECO:0000256" key="3">
    <source>
        <dbReference type="PROSITE-ProRule" id="PRU00169"/>
    </source>
</evidence>
<keyword evidence="1" id="KW-0963">Cytoplasm</keyword>
<dbReference type="CDD" id="cd17536">
    <property type="entry name" value="REC_YesN-like"/>
    <property type="match status" value="1"/>
</dbReference>
<dbReference type="Pfam" id="PF00072">
    <property type="entry name" value="Response_reg"/>
    <property type="match status" value="1"/>
</dbReference>
<proteinExistence type="predicted"/>
<dbReference type="SUPFAM" id="SSF52172">
    <property type="entry name" value="CheY-like"/>
    <property type="match status" value="1"/>
</dbReference>
<dbReference type="EMBL" id="ACDC03000033">
    <property type="protein sequence ID" value="KGE62031.1"/>
    <property type="molecule type" value="Genomic_DNA"/>
</dbReference>
<feature type="domain" description="Response regulatory" evidence="4">
    <location>
        <begin position="3"/>
        <end position="89"/>
    </location>
</feature>
<gene>
    <name evidence="5" type="ORF">FSAG_002403</name>
</gene>
<dbReference type="PROSITE" id="PS50110">
    <property type="entry name" value="RESPONSE_REGULATORY"/>
    <property type="match status" value="1"/>
</dbReference>
<keyword evidence="6" id="KW-1185">Reference proteome</keyword>
<feature type="modified residue" description="4-aspartylphosphate" evidence="3">
    <location>
        <position position="55"/>
    </location>
</feature>
<sequence length="89" mass="10068">MYKLMIADDEPLIRRGIKQLIDLSSLQIGEIHEASTGEEALKVFKEFKPEIVLMDINMPKIDGLSVAKKIKSINPDTKIAIITGYNYFD</sequence>
<comment type="caution">
    <text evidence="5">The sequence shown here is derived from an EMBL/GenBank/DDBJ whole genome shotgun (WGS) entry which is preliminary data.</text>
</comment>